<protein>
    <submittedName>
        <fullName evidence="11">Neprilysin</fullName>
    </submittedName>
</protein>
<dbReference type="InterPro" id="IPR042089">
    <property type="entry name" value="Peptidase_M13_dom_2"/>
</dbReference>
<accession>A0A4D5RA01</accession>
<evidence type="ECO:0000256" key="5">
    <source>
        <dbReference type="ARBA" id="ARBA00022801"/>
    </source>
</evidence>
<feature type="domain" description="Peptidase M13 N-terminal" evidence="10">
    <location>
        <begin position="115"/>
        <end position="503"/>
    </location>
</feature>
<dbReference type="GO" id="GO:0005886">
    <property type="term" value="C:plasma membrane"/>
    <property type="evidence" value="ECO:0007669"/>
    <property type="project" value="TreeGrafter"/>
</dbReference>
<dbReference type="Pfam" id="PF05649">
    <property type="entry name" value="Peptidase_M13_N"/>
    <property type="match status" value="1"/>
</dbReference>
<feature type="transmembrane region" description="Helical" evidence="8">
    <location>
        <begin position="23"/>
        <end position="48"/>
    </location>
</feature>
<evidence type="ECO:0000259" key="10">
    <source>
        <dbReference type="Pfam" id="PF05649"/>
    </source>
</evidence>
<keyword evidence="8" id="KW-0812">Transmembrane</keyword>
<dbReference type="GO" id="GO:0016485">
    <property type="term" value="P:protein processing"/>
    <property type="evidence" value="ECO:0007669"/>
    <property type="project" value="TreeGrafter"/>
</dbReference>
<evidence type="ECO:0000256" key="6">
    <source>
        <dbReference type="ARBA" id="ARBA00022833"/>
    </source>
</evidence>
<organism evidence="11">
    <name type="scientific">Scolopendra viridis</name>
    <name type="common">Giant centipede</name>
    <dbReference type="NCBI Taxonomy" id="118503"/>
    <lineage>
        <taxon>Eukaryota</taxon>
        <taxon>Metazoa</taxon>
        <taxon>Ecdysozoa</taxon>
        <taxon>Arthropoda</taxon>
        <taxon>Myriapoda</taxon>
        <taxon>Chilopoda</taxon>
        <taxon>Pleurostigmophora</taxon>
        <taxon>Scolopendromorpha</taxon>
        <taxon>Scolopendridae</taxon>
        <taxon>Scolopendra</taxon>
    </lineage>
</organism>
<dbReference type="Gene3D" id="3.40.390.10">
    <property type="entry name" value="Collagenase (Catalytic Domain)"/>
    <property type="match status" value="1"/>
</dbReference>
<name>A0A4D5RA01_SCOVI</name>
<dbReference type="PANTHER" id="PTHR11733">
    <property type="entry name" value="ZINC METALLOPROTEASE FAMILY M13 NEPRILYSIN-RELATED"/>
    <property type="match status" value="1"/>
</dbReference>
<comment type="similarity">
    <text evidence="2">Belongs to the peptidase M13 family.</text>
</comment>
<dbReference type="GO" id="GO:0004222">
    <property type="term" value="F:metalloendopeptidase activity"/>
    <property type="evidence" value="ECO:0007669"/>
    <property type="project" value="InterPro"/>
</dbReference>
<dbReference type="InterPro" id="IPR000718">
    <property type="entry name" value="Peptidase_M13"/>
</dbReference>
<keyword evidence="4" id="KW-0479">Metal-binding</keyword>
<evidence type="ECO:0000313" key="11">
    <source>
        <dbReference type="EMBL" id="MIC88724.1"/>
    </source>
</evidence>
<dbReference type="Pfam" id="PF01431">
    <property type="entry name" value="Peptidase_M13"/>
    <property type="match status" value="1"/>
</dbReference>
<dbReference type="InterPro" id="IPR018497">
    <property type="entry name" value="Peptidase_M13_C"/>
</dbReference>
<evidence type="ECO:0000256" key="8">
    <source>
        <dbReference type="SAM" id="Phobius"/>
    </source>
</evidence>
<evidence type="ECO:0000256" key="4">
    <source>
        <dbReference type="ARBA" id="ARBA00022723"/>
    </source>
</evidence>
<keyword evidence="5" id="KW-0378">Hydrolase</keyword>
<dbReference type="PRINTS" id="PR00786">
    <property type="entry name" value="NEPRILYSIN"/>
</dbReference>
<evidence type="ECO:0000256" key="1">
    <source>
        <dbReference type="ARBA" id="ARBA00001947"/>
    </source>
</evidence>
<dbReference type="PANTHER" id="PTHR11733:SF167">
    <property type="entry name" value="FI17812P1-RELATED"/>
    <property type="match status" value="1"/>
</dbReference>
<dbReference type="CDD" id="cd08662">
    <property type="entry name" value="M13"/>
    <property type="match status" value="1"/>
</dbReference>
<gene>
    <name evidence="11" type="primary">Neprilysin</name>
</gene>
<evidence type="ECO:0000256" key="2">
    <source>
        <dbReference type="ARBA" id="ARBA00007357"/>
    </source>
</evidence>
<dbReference type="EMBL" id="GGNE01000183">
    <property type="protein sequence ID" value="MIC88724.1"/>
    <property type="molecule type" value="Transcribed_RNA"/>
</dbReference>
<dbReference type="AlphaFoldDB" id="A0A4D5RA01"/>
<evidence type="ECO:0000256" key="3">
    <source>
        <dbReference type="ARBA" id="ARBA00022670"/>
    </source>
</evidence>
<sequence>MGLNSEATPLSNGRFESRKKKPIGFIIAIVILVIISLVLLGLTLYFALRENEVKTEVITEKEGPCVAALEVKPENDKTGALKKMEGETEKVPCFTKDCVLTASRLLSAMDESVNPCENFFEFACNNFIRNHPVPEKVISTSTFIQYHDLLNLQQKILIENYDSYNKTPVLMKAQEVYHVCLNTSYQKRKEIDSFKSFINDELGGWPLAEGPSWKQKYQLEDLLTKLMKLHLETELFEIDLMEHPENPTIYLFKLKIRSLDVFVSRDEIFITSEKMDTLKRDFFFKILEMFGNNSKSSIYNDLTQMERFEKELERIMSDTSGDRVALLTYKELYELTNKSIDWFKILRKAFGEKLVKDDDTLVVLFPKQFKRLATLLKRYSDKRALINRIITSNIFLQLLPVLGPDMDKDNIEIMKKIGYTIPNRSGKSQRCLEFVSEVFPAVITRMFVETHVDKDTKTEADKVVQNILKAYKEQIVNSKWVDKQTKDNALEKVKKMKRFIEYPDFTFNDKELEEHYSQIPDIHSSHFMNYVNMNPVKEWMKMEVMLFPRSSKQWPVHPMDINAVYLPPYNAMYFPVGILQLPFFDVHRPSLVNYAIGGSVVGHELGHAFDNNGKNYDADGVYRNWWTKNTEREFENKSTCFIKQYSNFCPEDLVGGPDDPEICVNGEHTLGENLADNTGVKAAFEGYKMYRKEKGEEEPLPGLEKYTPEQLFFISYAYTWCENIPPENWLQSYEDDEHSPGKYRVLGTLSNSEDFREAFKCEKKSLMNRAEATCTVW</sequence>
<dbReference type="SUPFAM" id="SSF55486">
    <property type="entry name" value="Metalloproteases ('zincins'), catalytic domain"/>
    <property type="match status" value="1"/>
</dbReference>
<dbReference type="Gene3D" id="1.10.1380.10">
    <property type="entry name" value="Neutral endopeptidase , domain2"/>
    <property type="match status" value="1"/>
</dbReference>
<evidence type="ECO:0000256" key="7">
    <source>
        <dbReference type="ARBA" id="ARBA00023049"/>
    </source>
</evidence>
<evidence type="ECO:0000259" key="9">
    <source>
        <dbReference type="Pfam" id="PF01431"/>
    </source>
</evidence>
<keyword evidence="8" id="KW-1133">Transmembrane helix</keyword>
<reference evidence="11" key="1">
    <citation type="journal article" date="2018" name="Toxicon">
        <title>Venom-gland transcriptomics and venom proteomics of the giant Florida blue centipede, Scolopendra viridis.</title>
        <authorList>
            <person name="Ward M.J."/>
            <person name="Rokyta D.R."/>
        </authorList>
    </citation>
    <scope>NUCLEOTIDE SEQUENCE</scope>
    <source>
        <tissue evidence="11">Venom gland</tissue>
    </source>
</reference>
<keyword evidence="6" id="KW-0862">Zinc</keyword>
<proteinExistence type="inferred from homology"/>
<dbReference type="GO" id="GO:0046872">
    <property type="term" value="F:metal ion binding"/>
    <property type="evidence" value="ECO:0007669"/>
    <property type="project" value="UniProtKB-KW"/>
</dbReference>
<comment type="cofactor">
    <cofactor evidence="1">
        <name>Zn(2+)</name>
        <dbReference type="ChEBI" id="CHEBI:29105"/>
    </cofactor>
</comment>
<dbReference type="InterPro" id="IPR024079">
    <property type="entry name" value="MetalloPept_cat_dom_sf"/>
</dbReference>
<dbReference type="InterPro" id="IPR008753">
    <property type="entry name" value="Peptidase_M13_N"/>
</dbReference>
<keyword evidence="7" id="KW-0482">Metalloprotease</keyword>
<keyword evidence="8" id="KW-0472">Membrane</keyword>
<dbReference type="PROSITE" id="PS51885">
    <property type="entry name" value="NEPRILYSIN"/>
    <property type="match status" value="1"/>
</dbReference>
<keyword evidence="3" id="KW-0645">Protease</keyword>
<feature type="domain" description="Peptidase M13 C-terminal" evidence="9">
    <location>
        <begin position="562"/>
        <end position="771"/>
    </location>
</feature>